<proteinExistence type="predicted"/>
<evidence type="ECO:0000313" key="3">
    <source>
        <dbReference type="Proteomes" id="UP000663829"/>
    </source>
</evidence>
<dbReference type="Proteomes" id="UP000663829">
    <property type="component" value="Unassembled WGS sequence"/>
</dbReference>
<name>A0A816CFE4_9BILA</name>
<sequence>MHSPCEEKFNNVLVIFLSKNEKNNNNDISDDEPKKADYWFLEAIGLALIPPNTAESTCSEILDLQTQAHPGAIEFNDYLV</sequence>
<gene>
    <name evidence="1" type="ORF">GPM918_LOCUS43765</name>
    <name evidence="2" type="ORF">SRO942_LOCUS45362</name>
</gene>
<dbReference type="EMBL" id="CAJNOQ010040878">
    <property type="protein sequence ID" value="CAF1621499.1"/>
    <property type="molecule type" value="Genomic_DNA"/>
</dbReference>
<organism evidence="1 3">
    <name type="scientific">Didymodactylos carnosus</name>
    <dbReference type="NCBI Taxonomy" id="1234261"/>
    <lineage>
        <taxon>Eukaryota</taxon>
        <taxon>Metazoa</taxon>
        <taxon>Spiralia</taxon>
        <taxon>Gnathifera</taxon>
        <taxon>Rotifera</taxon>
        <taxon>Eurotatoria</taxon>
        <taxon>Bdelloidea</taxon>
        <taxon>Philodinida</taxon>
        <taxon>Philodinidae</taxon>
        <taxon>Didymodactylos</taxon>
    </lineage>
</organism>
<reference evidence="1" key="1">
    <citation type="submission" date="2021-02" db="EMBL/GenBank/DDBJ databases">
        <authorList>
            <person name="Nowell W R."/>
        </authorList>
    </citation>
    <scope>NUCLEOTIDE SEQUENCE</scope>
</reference>
<evidence type="ECO:0000313" key="1">
    <source>
        <dbReference type="EMBL" id="CAF1621499.1"/>
    </source>
</evidence>
<accession>A0A816CFE4</accession>
<dbReference type="AlphaFoldDB" id="A0A816CFE4"/>
<dbReference type="Proteomes" id="UP000681722">
    <property type="component" value="Unassembled WGS sequence"/>
</dbReference>
<dbReference type="EMBL" id="CAJOBC010108097">
    <property type="protein sequence ID" value="CAF4512259.1"/>
    <property type="molecule type" value="Genomic_DNA"/>
</dbReference>
<protein>
    <submittedName>
        <fullName evidence="1">Uncharacterized protein</fullName>
    </submittedName>
</protein>
<comment type="caution">
    <text evidence="1">The sequence shown here is derived from an EMBL/GenBank/DDBJ whole genome shotgun (WGS) entry which is preliminary data.</text>
</comment>
<evidence type="ECO:0000313" key="2">
    <source>
        <dbReference type="EMBL" id="CAF4512259.1"/>
    </source>
</evidence>
<keyword evidence="3" id="KW-1185">Reference proteome</keyword>